<evidence type="ECO:0000256" key="5">
    <source>
        <dbReference type="ARBA" id="ARBA00022741"/>
    </source>
</evidence>
<evidence type="ECO:0000256" key="6">
    <source>
        <dbReference type="ARBA" id="ARBA00023134"/>
    </source>
</evidence>
<name>A0A1F8DQN0_9BACT</name>
<dbReference type="PROSITE" id="PS51712">
    <property type="entry name" value="G_ENGA"/>
    <property type="match status" value="1"/>
</dbReference>
<dbReference type="CDD" id="cd01894">
    <property type="entry name" value="EngA1"/>
    <property type="match status" value="1"/>
</dbReference>
<feature type="binding site" evidence="8">
    <location>
        <begin position="343"/>
        <end position="346"/>
    </location>
    <ligand>
        <name>GTP</name>
        <dbReference type="ChEBI" id="CHEBI:37565"/>
        <label>2</label>
    </ligand>
</feature>
<evidence type="ECO:0000256" key="8">
    <source>
        <dbReference type="HAMAP-Rule" id="MF_00195"/>
    </source>
</evidence>
<accession>A0A1F8DQN0</accession>
<dbReference type="InterPro" id="IPR005225">
    <property type="entry name" value="Small_GTP-bd"/>
</dbReference>
<dbReference type="InterPro" id="IPR003593">
    <property type="entry name" value="AAA+_ATPase"/>
</dbReference>
<dbReference type="InterPro" id="IPR032859">
    <property type="entry name" value="KH_dom-like"/>
</dbReference>
<dbReference type="InterPro" id="IPR031166">
    <property type="entry name" value="G_ENGA"/>
</dbReference>
<evidence type="ECO:0000313" key="12">
    <source>
        <dbReference type="EMBL" id="OGM90115.1"/>
    </source>
</evidence>
<evidence type="ECO:0000256" key="2">
    <source>
        <dbReference type="ARBA" id="ARBA00020953"/>
    </source>
</evidence>
<feature type="binding site" evidence="8">
    <location>
        <begin position="64"/>
        <end position="68"/>
    </location>
    <ligand>
        <name>GTP</name>
        <dbReference type="ChEBI" id="CHEBI:37565"/>
        <label>1</label>
    </ligand>
</feature>
<keyword evidence="5 8" id="KW-0547">Nucleotide-binding</keyword>
<evidence type="ECO:0000256" key="10">
    <source>
        <dbReference type="RuleBase" id="RU004481"/>
    </source>
</evidence>
<dbReference type="Pfam" id="PF14714">
    <property type="entry name" value="KH_dom-like"/>
    <property type="match status" value="1"/>
</dbReference>
<dbReference type="HAMAP" id="MF_00195">
    <property type="entry name" value="GTPase_Der"/>
    <property type="match status" value="1"/>
</dbReference>
<dbReference type="PANTHER" id="PTHR43834:SF6">
    <property type="entry name" value="GTPASE DER"/>
    <property type="match status" value="1"/>
</dbReference>
<feature type="binding site" evidence="8">
    <location>
        <begin position="271"/>
        <end position="275"/>
    </location>
    <ligand>
        <name>GTP</name>
        <dbReference type="ChEBI" id="CHEBI:37565"/>
        <label>2</label>
    </ligand>
</feature>
<dbReference type="InterPro" id="IPR027417">
    <property type="entry name" value="P-loop_NTPase"/>
</dbReference>
<protein>
    <recommendedName>
        <fullName evidence="2 8">GTPase Der</fullName>
    </recommendedName>
    <alternativeName>
        <fullName evidence="7 8">GTP-binding protein EngA</fullName>
    </alternativeName>
</protein>
<comment type="similarity">
    <text evidence="1 8 9 10">Belongs to the TRAFAC class TrmE-Era-EngA-EngB-Septin-like GTPase superfamily. EngA (Der) GTPase family.</text>
</comment>
<comment type="caution">
    <text evidence="12">The sequence shown here is derived from an EMBL/GenBank/DDBJ whole genome shotgun (WGS) entry which is preliminary data.</text>
</comment>
<dbReference type="AlphaFoldDB" id="A0A1F8DQN0"/>
<dbReference type="GO" id="GO:0005525">
    <property type="term" value="F:GTP binding"/>
    <property type="evidence" value="ECO:0007669"/>
    <property type="project" value="UniProtKB-UniRule"/>
</dbReference>
<dbReference type="InterPro" id="IPR015946">
    <property type="entry name" value="KH_dom-like_a/b"/>
</dbReference>
<evidence type="ECO:0000256" key="7">
    <source>
        <dbReference type="ARBA" id="ARBA00032345"/>
    </source>
</evidence>
<evidence type="ECO:0000259" key="11">
    <source>
        <dbReference type="PROSITE" id="PS51712"/>
    </source>
</evidence>
<dbReference type="PRINTS" id="PR00449">
    <property type="entry name" value="RASTRNSFRMNG"/>
</dbReference>
<dbReference type="Proteomes" id="UP000182002">
    <property type="component" value="Unassembled WGS sequence"/>
</dbReference>
<dbReference type="CDD" id="cd01895">
    <property type="entry name" value="EngA2"/>
    <property type="match status" value="1"/>
</dbReference>
<sequence>MDNDINKSNLSLVVIFGRTNVGKSTLFNRLLEKNQALVSAQAGTTRDANVGEVGWSRRKFKLVDTGGIIDLKNLTQKSKLKNAAYDGKTDDIDVKVQSQASQYLKKADLILFVTDARDGLMPPDRQMAVLVKILALSPDNAKIILVANKADNPNLRRQTAEFNKLGLGEPIAVSAATGSGTGDLLDAIISKLFKMTDEESQKANDEIVNHKSEIINSVRVCIVGRPNTGKSSLANKLLGEDRLIVSSVPHTTREPQDITINYEQTRITFIDTAGLSRQGQKNAKQNKLKKSLEKLSINKSLAALARSDLALLVIDSVAGIDRGEQKIVDKILERKISLIIVANKWDLIKNKDTKKFTNDIYSRLPFITWAPIHFCSALTGEKVNKILNLILKINQARNTQIADNALGHFLNKIIKRHRPSLGKFAKRPHIHDFKQAQTNPPVFSLRLNPKDSLPFSYIKYIENRLREKFFFLGTPISIWVEKNKRVHGKTD</sequence>
<organism evidence="12 13">
    <name type="scientific">Candidatus Wolfebacteria bacterium RBG_13_41_7</name>
    <dbReference type="NCBI Taxonomy" id="1802554"/>
    <lineage>
        <taxon>Bacteria</taxon>
        <taxon>Candidatus Wolfeibacteriota</taxon>
    </lineage>
</organism>
<dbReference type="NCBIfam" id="TIGR03594">
    <property type="entry name" value="GTPase_EngA"/>
    <property type="match status" value="1"/>
</dbReference>
<evidence type="ECO:0000256" key="3">
    <source>
        <dbReference type="ARBA" id="ARBA00022517"/>
    </source>
</evidence>
<evidence type="ECO:0000256" key="1">
    <source>
        <dbReference type="ARBA" id="ARBA00008279"/>
    </source>
</evidence>
<dbReference type="NCBIfam" id="TIGR00231">
    <property type="entry name" value="small_GTP"/>
    <property type="match status" value="2"/>
</dbReference>
<feature type="binding site" evidence="8">
    <location>
        <begin position="148"/>
        <end position="151"/>
    </location>
    <ligand>
        <name>GTP</name>
        <dbReference type="ChEBI" id="CHEBI:37565"/>
        <label>1</label>
    </ligand>
</feature>
<evidence type="ECO:0000313" key="13">
    <source>
        <dbReference type="Proteomes" id="UP000182002"/>
    </source>
</evidence>
<dbReference type="EMBL" id="MGIO01000010">
    <property type="protein sequence ID" value="OGM90115.1"/>
    <property type="molecule type" value="Genomic_DNA"/>
</dbReference>
<evidence type="ECO:0000256" key="9">
    <source>
        <dbReference type="PROSITE-ProRule" id="PRU01049"/>
    </source>
</evidence>
<keyword evidence="4 10" id="KW-0677">Repeat</keyword>
<dbReference type="Gene3D" id="3.30.300.20">
    <property type="match status" value="1"/>
</dbReference>
<dbReference type="InterPro" id="IPR016484">
    <property type="entry name" value="GTPase_Der"/>
</dbReference>
<feature type="binding site" evidence="8">
    <location>
        <begin position="17"/>
        <end position="24"/>
    </location>
    <ligand>
        <name>GTP</name>
        <dbReference type="ChEBI" id="CHEBI:37565"/>
        <label>1</label>
    </ligand>
</feature>
<comment type="subunit">
    <text evidence="8">Associates with the 50S ribosomal subunit.</text>
</comment>
<feature type="binding site" evidence="8">
    <location>
        <begin position="224"/>
        <end position="231"/>
    </location>
    <ligand>
        <name>GTP</name>
        <dbReference type="ChEBI" id="CHEBI:37565"/>
        <label>2</label>
    </ligand>
</feature>
<proteinExistence type="inferred from homology"/>
<keyword evidence="6 8" id="KW-0342">GTP-binding</keyword>
<evidence type="ECO:0000256" key="4">
    <source>
        <dbReference type="ARBA" id="ARBA00022737"/>
    </source>
</evidence>
<dbReference type="Gene3D" id="3.40.50.300">
    <property type="entry name" value="P-loop containing nucleotide triphosphate hydrolases"/>
    <property type="match status" value="2"/>
</dbReference>
<gene>
    <name evidence="8" type="primary">der</name>
    <name evidence="12" type="ORF">A3J77_01350</name>
</gene>
<dbReference type="InterPro" id="IPR006073">
    <property type="entry name" value="GTP-bd"/>
</dbReference>
<dbReference type="GO" id="GO:0042254">
    <property type="term" value="P:ribosome biogenesis"/>
    <property type="evidence" value="ECO:0007669"/>
    <property type="project" value="UniProtKB-KW"/>
</dbReference>
<dbReference type="Pfam" id="PF01926">
    <property type="entry name" value="MMR_HSR1"/>
    <property type="match status" value="2"/>
</dbReference>
<dbReference type="SUPFAM" id="SSF52540">
    <property type="entry name" value="P-loop containing nucleoside triphosphate hydrolases"/>
    <property type="match status" value="2"/>
</dbReference>
<comment type="function">
    <text evidence="8 10">GTPase that plays an essential role in the late steps of ribosome biogenesis.</text>
</comment>
<dbReference type="PIRSF" id="PIRSF006485">
    <property type="entry name" value="GTP-binding_EngA"/>
    <property type="match status" value="1"/>
</dbReference>
<keyword evidence="3 8" id="KW-0690">Ribosome biogenesis</keyword>
<reference evidence="12 13" key="1">
    <citation type="journal article" date="2016" name="Nat. Commun.">
        <title>Thousands of microbial genomes shed light on interconnected biogeochemical processes in an aquifer system.</title>
        <authorList>
            <person name="Anantharaman K."/>
            <person name="Brown C.T."/>
            <person name="Hug L.A."/>
            <person name="Sharon I."/>
            <person name="Castelle C.J."/>
            <person name="Probst A.J."/>
            <person name="Thomas B.C."/>
            <person name="Singh A."/>
            <person name="Wilkins M.J."/>
            <person name="Karaoz U."/>
            <person name="Brodie E.L."/>
            <person name="Williams K.H."/>
            <person name="Hubbard S.S."/>
            <person name="Banfield J.F."/>
        </authorList>
    </citation>
    <scope>NUCLEOTIDE SEQUENCE [LARGE SCALE GENOMIC DNA]</scope>
</reference>
<dbReference type="PANTHER" id="PTHR43834">
    <property type="entry name" value="GTPASE DER"/>
    <property type="match status" value="1"/>
</dbReference>
<dbReference type="SMART" id="SM00382">
    <property type="entry name" value="AAA"/>
    <property type="match status" value="2"/>
</dbReference>
<feature type="domain" description="EngA-type G" evidence="11">
    <location>
        <begin position="218"/>
        <end position="398"/>
    </location>
</feature>